<reference evidence="4" key="1">
    <citation type="submission" date="2018-02" db="EMBL/GenBank/DDBJ databases">
        <authorList>
            <person name="Hausmann B."/>
        </authorList>
    </citation>
    <scope>NUCLEOTIDE SEQUENCE [LARGE SCALE GENOMIC DNA]</scope>
    <source>
        <strain evidence="4">Peat soil MAG SbA1</strain>
    </source>
</reference>
<dbReference type="OrthoDB" id="123536at2"/>
<sequence>MRRLIAITAFALSLAVPLWAQHGGGHGGGGGGGGGHASSGGGGHAGGFGGGSGAHSSGHSGGGSSVHVASGGGHVSSGFRSSPGYSREFTPPPSSRWSGSRGLYLHDSFRGPRFGSYGYNRGYRNGCYGYGCWVGSGYPGYPWLYAGYYDPWWWWDSGSGYDDSYQQELANADAMNQQNLDEQRMLRQEEADGDQDSYAPSAPAESEPDGAPFLPATVLVFRDQHKEEIQNYAIVGQTLWNFAPQRTEKIHLADLDLAATTKANDERGVTFRLPIASETR</sequence>
<feature type="region of interest" description="Disordered" evidence="1">
    <location>
        <begin position="26"/>
        <end position="99"/>
    </location>
</feature>
<dbReference type="Proteomes" id="UP000238701">
    <property type="component" value="Unassembled WGS sequence"/>
</dbReference>
<keyword evidence="2" id="KW-0732">Signal</keyword>
<accession>A0A2U3K9A0</accession>
<evidence type="ECO:0000313" key="3">
    <source>
        <dbReference type="EMBL" id="SPF36188.1"/>
    </source>
</evidence>
<feature type="compositionally biased region" description="Gly residues" evidence="1">
    <location>
        <begin position="26"/>
        <end position="75"/>
    </location>
</feature>
<protein>
    <submittedName>
        <fullName evidence="3">Uncharacterized protein</fullName>
    </submittedName>
</protein>
<name>A0A2U3K9A0_9BACT</name>
<evidence type="ECO:0000256" key="1">
    <source>
        <dbReference type="SAM" id="MobiDB-lite"/>
    </source>
</evidence>
<feature type="region of interest" description="Disordered" evidence="1">
    <location>
        <begin position="188"/>
        <end position="211"/>
    </location>
</feature>
<dbReference type="EMBL" id="OMOD01000057">
    <property type="protein sequence ID" value="SPF36188.1"/>
    <property type="molecule type" value="Genomic_DNA"/>
</dbReference>
<proteinExistence type="predicted"/>
<dbReference type="AlphaFoldDB" id="A0A2U3K9A0"/>
<feature type="chain" id="PRO_5015440418" evidence="2">
    <location>
        <begin position="21"/>
        <end position="280"/>
    </location>
</feature>
<feature type="signal peptide" evidence="2">
    <location>
        <begin position="1"/>
        <end position="20"/>
    </location>
</feature>
<evidence type="ECO:0000313" key="4">
    <source>
        <dbReference type="Proteomes" id="UP000238701"/>
    </source>
</evidence>
<organism evidence="3 4">
    <name type="scientific">Candidatus Sulfotelmatobacter kueseliae</name>
    <dbReference type="NCBI Taxonomy" id="2042962"/>
    <lineage>
        <taxon>Bacteria</taxon>
        <taxon>Pseudomonadati</taxon>
        <taxon>Acidobacteriota</taxon>
        <taxon>Terriglobia</taxon>
        <taxon>Terriglobales</taxon>
        <taxon>Candidatus Korobacteraceae</taxon>
        <taxon>Candidatus Sulfotelmatobacter</taxon>
    </lineage>
</organism>
<gene>
    <name evidence="3" type="ORF">SBA1_150041</name>
</gene>
<evidence type="ECO:0000256" key="2">
    <source>
        <dbReference type="SAM" id="SignalP"/>
    </source>
</evidence>